<accession>A0A9X1FPX2</accession>
<keyword evidence="2" id="KW-0479">Metal-binding</keyword>
<dbReference type="AlphaFoldDB" id="A0A9X1FPX2"/>
<organism evidence="7 8">
    <name type="scientific">Halomarinibacterium sedimenti</name>
    <dbReference type="NCBI Taxonomy" id="2857106"/>
    <lineage>
        <taxon>Bacteria</taxon>
        <taxon>Pseudomonadati</taxon>
        <taxon>Bacteroidota</taxon>
        <taxon>Flavobacteriia</taxon>
        <taxon>Flavobacteriales</taxon>
        <taxon>Flavobacteriaceae</taxon>
        <taxon>Halomarinibacterium</taxon>
    </lineage>
</organism>
<dbReference type="RefSeq" id="WP_219052981.1">
    <property type="nucleotide sequence ID" value="NZ_JAHWDP010000004.1"/>
</dbReference>
<keyword evidence="8" id="KW-1185">Reference proteome</keyword>
<evidence type="ECO:0000259" key="6">
    <source>
        <dbReference type="Pfam" id="PF00127"/>
    </source>
</evidence>
<dbReference type="PROSITE" id="PS00196">
    <property type="entry name" value="COPPER_BLUE"/>
    <property type="match status" value="1"/>
</dbReference>
<gene>
    <name evidence="7" type="primary">azu</name>
    <name evidence="7" type="ORF">KXJ69_10055</name>
</gene>
<evidence type="ECO:0000256" key="4">
    <source>
        <dbReference type="ARBA" id="ARBA00023008"/>
    </source>
</evidence>
<evidence type="ECO:0000313" key="7">
    <source>
        <dbReference type="EMBL" id="MBW2938451.1"/>
    </source>
</evidence>
<comment type="caution">
    <text evidence="7">The sequence shown here is derived from an EMBL/GenBank/DDBJ whole genome shotgun (WGS) entry which is preliminary data.</text>
</comment>
<dbReference type="EMBL" id="JAHWDP010000004">
    <property type="protein sequence ID" value="MBW2938451.1"/>
    <property type="molecule type" value="Genomic_DNA"/>
</dbReference>
<reference evidence="7" key="1">
    <citation type="submission" date="2021-07" db="EMBL/GenBank/DDBJ databases">
        <title>Aureisphaera sp. CAU 1614 isolated from sea sediment.</title>
        <authorList>
            <person name="Kim W."/>
        </authorList>
    </citation>
    <scope>NUCLEOTIDE SEQUENCE</scope>
    <source>
        <strain evidence="7">CAU 1614</strain>
    </source>
</reference>
<dbReference type="CDD" id="cd13922">
    <property type="entry name" value="Azurin"/>
    <property type="match status" value="1"/>
</dbReference>
<evidence type="ECO:0000256" key="3">
    <source>
        <dbReference type="ARBA" id="ARBA00022982"/>
    </source>
</evidence>
<name>A0A9X1FPX2_9FLAO</name>
<dbReference type="GO" id="GO:0009055">
    <property type="term" value="F:electron transfer activity"/>
    <property type="evidence" value="ECO:0007669"/>
    <property type="project" value="InterPro"/>
</dbReference>
<dbReference type="InterPro" id="IPR028871">
    <property type="entry name" value="BlueCu_1_BS"/>
</dbReference>
<dbReference type="PROSITE" id="PS51257">
    <property type="entry name" value="PROKAR_LIPOPROTEIN"/>
    <property type="match status" value="1"/>
</dbReference>
<dbReference type="NCBIfam" id="TIGR02695">
    <property type="entry name" value="azurin"/>
    <property type="match status" value="1"/>
</dbReference>
<evidence type="ECO:0000256" key="2">
    <source>
        <dbReference type="ARBA" id="ARBA00022723"/>
    </source>
</evidence>
<dbReference type="Pfam" id="PF00127">
    <property type="entry name" value="Copper-bind"/>
    <property type="match status" value="1"/>
</dbReference>
<dbReference type="InterPro" id="IPR050845">
    <property type="entry name" value="Cu-binding_ET"/>
</dbReference>
<evidence type="ECO:0000313" key="8">
    <source>
        <dbReference type="Proteomes" id="UP001138686"/>
    </source>
</evidence>
<dbReference type="InterPro" id="IPR014068">
    <property type="entry name" value="Azurin"/>
</dbReference>
<proteinExistence type="predicted"/>
<feature type="signal peptide" evidence="5">
    <location>
        <begin position="1"/>
        <end position="21"/>
    </location>
</feature>
<evidence type="ECO:0000256" key="1">
    <source>
        <dbReference type="ARBA" id="ARBA00022448"/>
    </source>
</evidence>
<dbReference type="InterPro" id="IPR000923">
    <property type="entry name" value="BlueCu_1"/>
</dbReference>
<feature type="domain" description="Blue (type 1) copper" evidence="6">
    <location>
        <begin position="49"/>
        <end position="170"/>
    </location>
</feature>
<keyword evidence="3" id="KW-0249">Electron transport</keyword>
<feature type="chain" id="PRO_5040774051" evidence="5">
    <location>
        <begin position="22"/>
        <end position="170"/>
    </location>
</feature>
<dbReference type="GO" id="GO:0005507">
    <property type="term" value="F:copper ion binding"/>
    <property type="evidence" value="ECO:0007669"/>
    <property type="project" value="InterPro"/>
</dbReference>
<dbReference type="PANTHER" id="PTHR38439:SF2">
    <property type="entry name" value="OUTER MEMBRANE PROTEIN H.8"/>
    <property type="match status" value="1"/>
</dbReference>
<dbReference type="PANTHER" id="PTHR38439">
    <property type="entry name" value="AURACYANIN-B"/>
    <property type="match status" value="1"/>
</dbReference>
<sequence length="170" mass="18671">MKKIMSLLLLVSLSFFISCGGKEEKKEEKETMKIGTQKTEKVEDSNTVNVALTGNDMMQYDKNEIKVKAGQEVTLTLRHVGKLDKKVMGHNFVLLMQGVNMQEFGIKASEAGEATDWIPEDGKEVIAHTKMLGGGESTSITFTAPAAGTYDFICSFPGHVAMMKGKFIVE</sequence>
<dbReference type="Proteomes" id="UP001138686">
    <property type="component" value="Unassembled WGS sequence"/>
</dbReference>
<keyword evidence="5" id="KW-0732">Signal</keyword>
<protein>
    <submittedName>
        <fullName evidence="7">Azurin</fullName>
    </submittedName>
</protein>
<evidence type="ECO:0000256" key="5">
    <source>
        <dbReference type="SAM" id="SignalP"/>
    </source>
</evidence>
<keyword evidence="1" id="KW-0813">Transport</keyword>
<keyword evidence="4" id="KW-0186">Copper</keyword>